<dbReference type="RefSeq" id="WP_168092674.1">
    <property type="nucleotide sequence ID" value="NZ_JAATER010000088.1"/>
</dbReference>
<evidence type="ECO:0000256" key="1">
    <source>
        <dbReference type="SAM" id="MobiDB-lite"/>
    </source>
</evidence>
<keyword evidence="3" id="KW-1185">Reference proteome</keyword>
<name>A0A9X2LLC4_9ACTN</name>
<evidence type="ECO:0000313" key="2">
    <source>
        <dbReference type="EMBL" id="MCQ8773372.1"/>
    </source>
</evidence>
<feature type="compositionally biased region" description="Basic residues" evidence="1">
    <location>
        <begin position="1"/>
        <end position="15"/>
    </location>
</feature>
<gene>
    <name evidence="2" type="ORF">NQU55_26970</name>
</gene>
<dbReference type="EMBL" id="JANIID010000029">
    <property type="protein sequence ID" value="MCQ8773372.1"/>
    <property type="molecule type" value="Genomic_DNA"/>
</dbReference>
<reference evidence="2" key="1">
    <citation type="submission" date="2022-06" db="EMBL/GenBank/DDBJ databases">
        <title>WGS of actinobacteria.</title>
        <authorList>
            <person name="Thawai C."/>
        </authorList>
    </citation>
    <scope>NUCLEOTIDE SEQUENCE</scope>
    <source>
        <strain evidence="2">AA8</strain>
    </source>
</reference>
<sequence length="160" mass="17069">MSKRQKGRRHRRVNRTPRPVGAAVRRRSPAAAPQPAVAHTAAQSAAPSAARQPVAQKAPERPLERAAARPAARPAAVPERAAAERAAPPAAPELGRHIVRTWESLRTCGAAGASLEELCAAAGYQPRTVTKHVQGLVDQGLAELRDERWYARDPAALAAR</sequence>
<feature type="compositionally biased region" description="Low complexity" evidence="1">
    <location>
        <begin position="68"/>
        <end position="88"/>
    </location>
</feature>
<evidence type="ECO:0008006" key="4">
    <source>
        <dbReference type="Google" id="ProtNLM"/>
    </source>
</evidence>
<feature type="compositionally biased region" description="Basic and acidic residues" evidence="1">
    <location>
        <begin position="58"/>
        <end position="67"/>
    </location>
</feature>
<comment type="caution">
    <text evidence="2">The sequence shown here is derived from an EMBL/GenBank/DDBJ whole genome shotgun (WGS) entry which is preliminary data.</text>
</comment>
<protein>
    <recommendedName>
        <fullName evidence="4">HTH iclR-type domain-containing protein</fullName>
    </recommendedName>
</protein>
<proteinExistence type="predicted"/>
<accession>A0A9X2LLC4</accession>
<dbReference type="Proteomes" id="UP001142374">
    <property type="component" value="Unassembled WGS sequence"/>
</dbReference>
<feature type="region of interest" description="Disordered" evidence="1">
    <location>
        <begin position="1"/>
        <end position="95"/>
    </location>
</feature>
<dbReference type="AlphaFoldDB" id="A0A9X2LLC4"/>
<feature type="compositionally biased region" description="Low complexity" evidence="1">
    <location>
        <begin position="16"/>
        <end position="56"/>
    </location>
</feature>
<organism evidence="2 3">
    <name type="scientific">Streptomyces telluris</name>
    <dbReference type="NCBI Taxonomy" id="2720021"/>
    <lineage>
        <taxon>Bacteria</taxon>
        <taxon>Bacillati</taxon>
        <taxon>Actinomycetota</taxon>
        <taxon>Actinomycetes</taxon>
        <taxon>Kitasatosporales</taxon>
        <taxon>Streptomycetaceae</taxon>
        <taxon>Streptomyces</taxon>
    </lineage>
</organism>
<evidence type="ECO:0000313" key="3">
    <source>
        <dbReference type="Proteomes" id="UP001142374"/>
    </source>
</evidence>